<dbReference type="Gene3D" id="4.10.860.10">
    <property type="entry name" value="UVR domain"/>
    <property type="match status" value="1"/>
</dbReference>
<feature type="domain" description="UVR" evidence="9">
    <location>
        <begin position="394"/>
        <end position="429"/>
    </location>
</feature>
<dbReference type="FunFam" id="3.30.420.10:FF:000045">
    <property type="entry name" value="3'-5' exonuclease DinG"/>
    <property type="match status" value="1"/>
</dbReference>
<dbReference type="FunFam" id="3.40.1440.10:FF:000001">
    <property type="entry name" value="UvrABC system protein C"/>
    <property type="match status" value="1"/>
</dbReference>
<dbReference type="eggNOG" id="COG0847">
    <property type="taxonomic scope" value="Bacteria"/>
</dbReference>
<dbReference type="SUPFAM" id="SSF46600">
    <property type="entry name" value="C-terminal UvrC-binding domain of UvrB"/>
    <property type="match status" value="1"/>
</dbReference>
<evidence type="ECO:0000259" key="9">
    <source>
        <dbReference type="PROSITE" id="PS50151"/>
    </source>
</evidence>
<proteinExistence type="predicted"/>
<comment type="function">
    <text evidence="7">DNA polymerase III is a complex, multichain enzyme responsible for most of the replicative synthesis in bacteria. The epsilon subunit contain the editing function and is a proofreading 3'-5' exonuclease.</text>
</comment>
<evidence type="ECO:0000313" key="12">
    <source>
        <dbReference type="Proteomes" id="UP000002221"/>
    </source>
</evidence>
<dbReference type="Gene3D" id="3.40.1440.10">
    <property type="entry name" value="GIY-YIG endonuclease"/>
    <property type="match status" value="1"/>
</dbReference>
<dbReference type="InterPro" id="IPR036876">
    <property type="entry name" value="UVR_dom_sf"/>
</dbReference>
<keyword evidence="2" id="KW-0227">DNA damage</keyword>
<keyword evidence="1" id="KW-0963">Cytoplasm</keyword>
<evidence type="ECO:0000259" key="10">
    <source>
        <dbReference type="PROSITE" id="PS50164"/>
    </source>
</evidence>
<dbReference type="EMBL" id="CP001807">
    <property type="protein sequence ID" value="ACY48132.1"/>
    <property type="molecule type" value="Genomic_DNA"/>
</dbReference>
<dbReference type="NCBIfam" id="TIGR00573">
    <property type="entry name" value="dnaq"/>
    <property type="match status" value="1"/>
</dbReference>
<dbReference type="InterPro" id="IPR050066">
    <property type="entry name" value="UvrABC_protein_C"/>
</dbReference>
<dbReference type="SMART" id="SM00465">
    <property type="entry name" value="GIYc"/>
    <property type="match status" value="1"/>
</dbReference>
<dbReference type="PANTHER" id="PTHR30562">
    <property type="entry name" value="UVRC/OXIDOREDUCTASE"/>
    <property type="match status" value="1"/>
</dbReference>
<dbReference type="STRING" id="518766.Rmar_1242"/>
<reference evidence="11 12" key="1">
    <citation type="journal article" date="2009" name="Stand. Genomic Sci.">
        <title>Complete genome sequence of Rhodothermus marinus type strain (R-10).</title>
        <authorList>
            <person name="Nolan M."/>
            <person name="Tindall B.J."/>
            <person name="Pomrenke H."/>
            <person name="Lapidus A."/>
            <person name="Copeland A."/>
            <person name="Glavina Del Rio T."/>
            <person name="Lucas S."/>
            <person name="Chen F."/>
            <person name="Tice H."/>
            <person name="Cheng J.F."/>
            <person name="Saunders E."/>
            <person name="Han C."/>
            <person name="Bruce D."/>
            <person name="Goodwin L."/>
            <person name="Chain P."/>
            <person name="Pitluck S."/>
            <person name="Ovchinikova G."/>
            <person name="Pati A."/>
            <person name="Ivanova N."/>
            <person name="Mavromatis K."/>
            <person name="Chen A."/>
            <person name="Palaniappan K."/>
            <person name="Land M."/>
            <person name="Hauser L."/>
            <person name="Chang Y.J."/>
            <person name="Jeffries C.D."/>
            <person name="Brettin T."/>
            <person name="Goker M."/>
            <person name="Bristow J."/>
            <person name="Eisen J.A."/>
            <person name="Markowitz V."/>
            <person name="Hugenholtz P."/>
            <person name="Kyrpides N.C."/>
            <person name="Klenk H.P."/>
            <person name="Detter J.C."/>
        </authorList>
    </citation>
    <scope>NUCLEOTIDE SEQUENCE [LARGE SCALE GENOMIC DNA]</scope>
    <source>
        <strain evidence="12">ATCC 43812 / DSM 4252 / R-10</strain>
    </source>
</reference>
<dbReference type="GO" id="GO:0003887">
    <property type="term" value="F:DNA-directed DNA polymerase activity"/>
    <property type="evidence" value="ECO:0007669"/>
    <property type="project" value="UniProtKB-EC"/>
</dbReference>
<keyword evidence="3" id="KW-0228">DNA excision</keyword>
<dbReference type="EC" id="2.7.7.7" evidence="11"/>
<dbReference type="CDD" id="cd06127">
    <property type="entry name" value="DEDDh"/>
    <property type="match status" value="1"/>
</dbReference>
<keyword evidence="5" id="KW-0234">DNA repair</keyword>
<dbReference type="GO" id="GO:0009432">
    <property type="term" value="P:SOS response"/>
    <property type="evidence" value="ECO:0007669"/>
    <property type="project" value="UniProtKB-KW"/>
</dbReference>
<keyword evidence="11" id="KW-0548">Nucleotidyltransferase</keyword>
<dbReference type="InterPro" id="IPR035901">
    <property type="entry name" value="GIY-YIG_endonuc_sf"/>
</dbReference>
<dbReference type="SUPFAM" id="SSF53098">
    <property type="entry name" value="Ribonuclease H-like"/>
    <property type="match status" value="1"/>
</dbReference>
<dbReference type="SMART" id="SM00479">
    <property type="entry name" value="EXOIII"/>
    <property type="match status" value="1"/>
</dbReference>
<dbReference type="RefSeq" id="WP_012843744.1">
    <property type="nucleotide sequence ID" value="NC_013501.1"/>
</dbReference>
<keyword evidence="4" id="KW-0267">Excision nuclease</keyword>
<dbReference type="AlphaFoldDB" id="D0MI24"/>
<evidence type="ECO:0000256" key="4">
    <source>
        <dbReference type="ARBA" id="ARBA00022881"/>
    </source>
</evidence>
<comment type="subunit">
    <text evidence="8">DNA polymerase III contains a core (composed of alpha, epsilon and theta chains) that associates with a tau subunit. This core dimerizes to form the POLIII' complex. PolIII' associates with the gamma complex (composed of gamma, delta, delta', psi and chi chains) and with the beta chain to form the complete DNA polymerase III complex.</text>
</comment>
<dbReference type="Gene3D" id="3.30.420.10">
    <property type="entry name" value="Ribonuclease H-like superfamily/Ribonuclease H"/>
    <property type="match status" value="1"/>
</dbReference>
<dbReference type="OrthoDB" id="9803913at2"/>
<dbReference type="GO" id="GO:0006289">
    <property type="term" value="P:nucleotide-excision repair"/>
    <property type="evidence" value="ECO:0007669"/>
    <property type="project" value="InterPro"/>
</dbReference>
<dbReference type="Pfam" id="PF00929">
    <property type="entry name" value="RNase_T"/>
    <property type="match status" value="1"/>
</dbReference>
<dbReference type="InterPro" id="IPR001943">
    <property type="entry name" value="UVR_dom"/>
</dbReference>
<dbReference type="InterPro" id="IPR012337">
    <property type="entry name" value="RNaseH-like_sf"/>
</dbReference>
<dbReference type="KEGG" id="rmr:Rmar_1242"/>
<evidence type="ECO:0000256" key="7">
    <source>
        <dbReference type="ARBA" id="ARBA00025483"/>
    </source>
</evidence>
<evidence type="ECO:0000256" key="8">
    <source>
        <dbReference type="ARBA" id="ARBA00026073"/>
    </source>
</evidence>
<dbReference type="InterPro" id="IPR036397">
    <property type="entry name" value="RNaseH_sf"/>
</dbReference>
<feature type="domain" description="GIY-YIG" evidence="10">
    <location>
        <begin position="212"/>
        <end position="291"/>
    </location>
</feature>
<dbReference type="CDD" id="cd10434">
    <property type="entry name" value="GIY-YIG_UvrC_Cho"/>
    <property type="match status" value="1"/>
</dbReference>
<keyword evidence="12" id="KW-1185">Reference proteome</keyword>
<evidence type="ECO:0000256" key="6">
    <source>
        <dbReference type="ARBA" id="ARBA00023236"/>
    </source>
</evidence>
<dbReference type="Pfam" id="PF02151">
    <property type="entry name" value="UVR"/>
    <property type="match status" value="1"/>
</dbReference>
<dbReference type="Proteomes" id="UP000002221">
    <property type="component" value="Chromosome"/>
</dbReference>
<dbReference type="SUPFAM" id="SSF82771">
    <property type="entry name" value="GIY-YIG endonuclease"/>
    <property type="match status" value="1"/>
</dbReference>
<evidence type="ECO:0000256" key="5">
    <source>
        <dbReference type="ARBA" id="ARBA00023204"/>
    </source>
</evidence>
<dbReference type="PROSITE" id="PS50151">
    <property type="entry name" value="UVR"/>
    <property type="match status" value="1"/>
</dbReference>
<evidence type="ECO:0000256" key="2">
    <source>
        <dbReference type="ARBA" id="ARBA00022763"/>
    </source>
</evidence>
<evidence type="ECO:0000256" key="3">
    <source>
        <dbReference type="ARBA" id="ARBA00022769"/>
    </source>
</evidence>
<protein>
    <submittedName>
        <fullName evidence="11">DNA polymerase III, epsilon subunit</fullName>
        <ecNumber evidence="11">2.7.7.7</ecNumber>
    </submittedName>
</protein>
<dbReference type="Pfam" id="PF01541">
    <property type="entry name" value="GIY-YIG"/>
    <property type="match status" value="1"/>
</dbReference>
<name>D0MI24_RHOM4</name>
<dbReference type="eggNOG" id="COG0322">
    <property type="taxonomic scope" value="Bacteria"/>
</dbReference>
<dbReference type="GO" id="GO:0009380">
    <property type="term" value="C:excinuclease repair complex"/>
    <property type="evidence" value="ECO:0007669"/>
    <property type="project" value="TreeGrafter"/>
</dbReference>
<dbReference type="PROSITE" id="PS50164">
    <property type="entry name" value="GIY_YIG"/>
    <property type="match status" value="1"/>
</dbReference>
<dbReference type="InterPro" id="IPR000305">
    <property type="entry name" value="GIY-YIG_endonuc"/>
</dbReference>
<keyword evidence="6" id="KW-0742">SOS response</keyword>
<dbReference type="GO" id="GO:0004527">
    <property type="term" value="F:exonuclease activity"/>
    <property type="evidence" value="ECO:0007669"/>
    <property type="project" value="UniProtKB-ARBA"/>
</dbReference>
<dbReference type="GO" id="GO:0006260">
    <property type="term" value="P:DNA replication"/>
    <property type="evidence" value="ECO:0007669"/>
    <property type="project" value="InterPro"/>
</dbReference>
<dbReference type="HOGENOM" id="CLU_022933_0_0_10"/>
<sequence length="565" mass="63560">MQLDAVSFVVVDTETTGSGPADRIIELAAVRVQGGRIVERFATLINPGRSVPPFITRLTGITTAMLVGRPSADEVLPDFLDFLGDGVLVAHNLAFDRKMLEAELQRIGLAWPGNPALCTLRLARRLLPGLPAKGLDGLIRFYQIPVENRHRALGDAEATAHVLLRLLEEARRQYGIDTLEALLTFQQQRYPQYKNASPLVRLRETLLPRLPEAPGVYLFRDEHGRLLYVGKARNLQARVRQHLTAVEAHPPRLRQMVSEIRQIEWHVTATELEALLEESRLIKQHQPRYNRLQRRYRTRPFLRLALHETPPVLSLTPVLLDDGAEYYGPLPGRRQGRRALEALQEIFRLPRQNAHLVLMGRCPLAGGELCTNACADGEAEAVACVRRLLRGGCTHPLSWLETQMRAAAARLEFEAAARYRDQLRLLTRLLERPLLADASVLEREAVVLVRETPDRLACCLVQAGRPVAVRALPFPPSQDAIDALVAWVREHLAAKRSPAAYHHAETDAMQLLAHWMHLHRGRLRLLRRRPDEPMASFCRRLRHGLRHLVPDQTEPDASGASEGGA</sequence>
<organism evidence="11 12">
    <name type="scientific">Rhodothermus marinus (strain ATCC 43812 / DSM 4252 / R-10)</name>
    <name type="common">Rhodothermus obamensis</name>
    <dbReference type="NCBI Taxonomy" id="518766"/>
    <lineage>
        <taxon>Bacteria</taxon>
        <taxon>Pseudomonadati</taxon>
        <taxon>Rhodothermota</taxon>
        <taxon>Rhodothermia</taxon>
        <taxon>Rhodothermales</taxon>
        <taxon>Rhodothermaceae</taxon>
        <taxon>Rhodothermus</taxon>
    </lineage>
</organism>
<evidence type="ECO:0000256" key="1">
    <source>
        <dbReference type="ARBA" id="ARBA00022490"/>
    </source>
</evidence>
<dbReference type="InterPro" id="IPR047296">
    <property type="entry name" value="GIY-YIG_UvrC_Cho"/>
</dbReference>
<evidence type="ECO:0000313" key="11">
    <source>
        <dbReference type="EMBL" id="ACY48132.1"/>
    </source>
</evidence>
<accession>D0MI24</accession>
<dbReference type="PANTHER" id="PTHR30562:SF1">
    <property type="entry name" value="UVRABC SYSTEM PROTEIN C"/>
    <property type="match status" value="1"/>
</dbReference>
<gene>
    <name evidence="11" type="ordered locus">Rmar_1242</name>
</gene>
<keyword evidence="11" id="KW-0808">Transferase</keyword>
<dbReference type="NCBIfam" id="NF005906">
    <property type="entry name" value="PRK07883.1-4"/>
    <property type="match status" value="1"/>
</dbReference>
<dbReference type="InterPro" id="IPR006054">
    <property type="entry name" value="DnaQ"/>
</dbReference>
<dbReference type="InterPro" id="IPR013520">
    <property type="entry name" value="Ribonucl_H"/>
</dbReference>
<dbReference type="GO" id="GO:0003677">
    <property type="term" value="F:DNA binding"/>
    <property type="evidence" value="ECO:0007669"/>
    <property type="project" value="InterPro"/>
</dbReference>